<name>A0A6B3RQ41_9RHOB</name>
<reference evidence="2 3" key="1">
    <citation type="submission" date="2020-02" db="EMBL/GenBank/DDBJ databases">
        <title>Rhodobacter algicola sp. nov., isolated from microalga culture.</title>
        <authorList>
            <person name="Park C.-Y."/>
        </authorList>
    </citation>
    <scope>NUCLEOTIDE SEQUENCE [LARGE SCALE GENOMIC DNA]</scope>
    <source>
        <strain evidence="2 3">ETT8</strain>
    </source>
</reference>
<dbReference type="EMBL" id="JAAIKE010000005">
    <property type="protein sequence ID" value="NEX47611.1"/>
    <property type="molecule type" value="Genomic_DNA"/>
</dbReference>
<organism evidence="2 3">
    <name type="scientific">Pseudotabrizicola algicola</name>
    <dbReference type="NCBI Taxonomy" id="2709381"/>
    <lineage>
        <taxon>Bacteria</taxon>
        <taxon>Pseudomonadati</taxon>
        <taxon>Pseudomonadota</taxon>
        <taxon>Alphaproteobacteria</taxon>
        <taxon>Rhodobacterales</taxon>
        <taxon>Paracoccaceae</taxon>
        <taxon>Pseudotabrizicola</taxon>
    </lineage>
</organism>
<dbReference type="AlphaFoldDB" id="A0A6B3RQ41"/>
<evidence type="ECO:0000313" key="3">
    <source>
        <dbReference type="Proteomes" id="UP000481421"/>
    </source>
</evidence>
<dbReference type="InterPro" id="IPR006528">
    <property type="entry name" value="Phage_head_morphogenesis_dom"/>
</dbReference>
<protein>
    <recommendedName>
        <fullName evidence="1">Phage head morphogenesis domain-containing protein</fullName>
    </recommendedName>
</protein>
<feature type="domain" description="Phage head morphogenesis" evidence="1">
    <location>
        <begin position="56"/>
        <end position="188"/>
    </location>
</feature>
<sequence length="434" mass="49411">MTGIELRPLPHRDAIEYFTSKGYAPQLQRFHHLDVFREEHARNWVVAKAMRDDVSQAIRDEMTRALAEGRTLAQFQAELAPRLQELGWWGKQSRVDPQTGETVNAQLGSMRRLRTIFDTNMRTAHAAGHWAAIQRTKRAFPYLHYIQVERPSKRHDHTRFHDKIWHVDDPVWLRIYPPNGWFCGCHVIQRTEGWMKRNNRKVDPVPDLEERPWVNKRSGEVFDVPRGVNPGFDTNPGAAWLDIKDAWTAVTPEFAPDKRARELGIIEGLRLQRLGRGTESLVATRPDGEPAWMASARPDRPAVVSFDRGAVPAGGSLLHSHITDTTLSSQDLTEMFDSGAASVVAITPGGSIWRAVRVPAALARDSLAEFTSRLAVFRSELTGNPDARFLYHHALALWLEKNGVITYRFHMSERVRQLLDRNAELVRRLIDGTP</sequence>
<keyword evidence="3" id="KW-1185">Reference proteome</keyword>
<evidence type="ECO:0000313" key="2">
    <source>
        <dbReference type="EMBL" id="NEX47611.1"/>
    </source>
</evidence>
<dbReference type="RefSeq" id="WP_164613509.1">
    <property type="nucleotide sequence ID" value="NZ_JAAIKE010000005.1"/>
</dbReference>
<comment type="caution">
    <text evidence="2">The sequence shown here is derived from an EMBL/GenBank/DDBJ whole genome shotgun (WGS) entry which is preliminary data.</text>
</comment>
<proteinExistence type="predicted"/>
<dbReference type="Proteomes" id="UP000481421">
    <property type="component" value="Unassembled WGS sequence"/>
</dbReference>
<dbReference type="Pfam" id="PF04233">
    <property type="entry name" value="Phage_Mu_F"/>
    <property type="match status" value="1"/>
</dbReference>
<evidence type="ECO:0000259" key="1">
    <source>
        <dbReference type="Pfam" id="PF04233"/>
    </source>
</evidence>
<gene>
    <name evidence="2" type="ORF">G3572_15470</name>
</gene>
<accession>A0A6B3RQ41</accession>